<dbReference type="CDD" id="cd05930">
    <property type="entry name" value="A_NRPS"/>
    <property type="match status" value="1"/>
</dbReference>
<keyword evidence="4" id="KW-0597">Phosphoprotein</keyword>
<dbReference type="InterPro" id="IPR001031">
    <property type="entry name" value="Thioesterase"/>
</dbReference>
<dbReference type="Gene3D" id="3.30.559.10">
    <property type="entry name" value="Chloramphenicol acetyltransferase-like domain"/>
    <property type="match status" value="2"/>
</dbReference>
<evidence type="ECO:0000256" key="1">
    <source>
        <dbReference type="ARBA" id="ARBA00001957"/>
    </source>
</evidence>
<dbReference type="InterPro" id="IPR009081">
    <property type="entry name" value="PP-bd_ACP"/>
</dbReference>
<dbReference type="FunFam" id="3.40.50.980:FF:000001">
    <property type="entry name" value="Non-ribosomal peptide synthetase"/>
    <property type="match status" value="2"/>
</dbReference>
<dbReference type="InterPro" id="IPR045851">
    <property type="entry name" value="AMP-bd_C_sf"/>
</dbReference>
<feature type="domain" description="Carrier" evidence="6">
    <location>
        <begin position="967"/>
        <end position="1042"/>
    </location>
</feature>
<proteinExistence type="inferred from homology"/>
<dbReference type="InterPro" id="IPR036736">
    <property type="entry name" value="ACP-like_sf"/>
</dbReference>
<dbReference type="InterPro" id="IPR010071">
    <property type="entry name" value="AA_adenyl_dom"/>
</dbReference>
<evidence type="ECO:0000256" key="4">
    <source>
        <dbReference type="ARBA" id="ARBA00022553"/>
    </source>
</evidence>
<dbReference type="CDD" id="cd19543">
    <property type="entry name" value="DCL_NRPS"/>
    <property type="match status" value="1"/>
</dbReference>
<comment type="cofactor">
    <cofactor evidence="1">
        <name>pantetheine 4'-phosphate</name>
        <dbReference type="ChEBI" id="CHEBI:47942"/>
    </cofactor>
</comment>
<dbReference type="GO" id="GO:0072330">
    <property type="term" value="P:monocarboxylic acid biosynthetic process"/>
    <property type="evidence" value="ECO:0007669"/>
    <property type="project" value="UniProtKB-ARBA"/>
</dbReference>
<dbReference type="GO" id="GO:0043041">
    <property type="term" value="P:amino acid activation for nonribosomal peptide biosynthetic process"/>
    <property type="evidence" value="ECO:0007669"/>
    <property type="project" value="TreeGrafter"/>
</dbReference>
<dbReference type="Pfam" id="PF00975">
    <property type="entry name" value="Thioesterase"/>
    <property type="match status" value="1"/>
</dbReference>
<dbReference type="PROSITE" id="PS00455">
    <property type="entry name" value="AMP_BINDING"/>
    <property type="match status" value="2"/>
</dbReference>
<dbReference type="PANTHER" id="PTHR45527:SF1">
    <property type="entry name" value="FATTY ACID SYNTHASE"/>
    <property type="match status" value="1"/>
</dbReference>
<dbReference type="Gene3D" id="1.10.1200.10">
    <property type="entry name" value="ACP-like"/>
    <property type="match status" value="1"/>
</dbReference>
<dbReference type="GO" id="GO:0008610">
    <property type="term" value="P:lipid biosynthetic process"/>
    <property type="evidence" value="ECO:0007669"/>
    <property type="project" value="UniProtKB-ARBA"/>
</dbReference>
<dbReference type="FunFam" id="1.10.1200.10:FF:000016">
    <property type="entry name" value="Non-ribosomal peptide synthase"/>
    <property type="match status" value="2"/>
</dbReference>
<evidence type="ECO:0000256" key="5">
    <source>
        <dbReference type="SAM" id="MobiDB-lite"/>
    </source>
</evidence>
<dbReference type="SUPFAM" id="SSF56801">
    <property type="entry name" value="Acetyl-CoA synthetase-like"/>
    <property type="match status" value="2"/>
</dbReference>
<dbReference type="InterPro" id="IPR001242">
    <property type="entry name" value="Condensation_dom"/>
</dbReference>
<dbReference type="Pfam" id="PF13193">
    <property type="entry name" value="AMP-binding_C"/>
    <property type="match status" value="2"/>
</dbReference>
<dbReference type="InterPro" id="IPR006162">
    <property type="entry name" value="Ppantetheine_attach_site"/>
</dbReference>
<dbReference type="FunFam" id="3.30.300.30:FF:000010">
    <property type="entry name" value="Enterobactin synthetase component F"/>
    <property type="match status" value="2"/>
</dbReference>
<dbReference type="PROSITE" id="PS00012">
    <property type="entry name" value="PHOSPHOPANTETHEINE"/>
    <property type="match status" value="2"/>
</dbReference>
<evidence type="ECO:0000259" key="6">
    <source>
        <dbReference type="PROSITE" id="PS50075"/>
    </source>
</evidence>
<dbReference type="Pfam" id="PF00550">
    <property type="entry name" value="PP-binding"/>
    <property type="match status" value="2"/>
</dbReference>
<dbReference type="InterPro" id="IPR025110">
    <property type="entry name" value="AMP-bd_C"/>
</dbReference>
<reference evidence="7" key="1">
    <citation type="journal article" date="2005" name="Microbiology">
        <title>Daptomycin biosynthesis in Streptomyces roseosporus: cloning and analysis of the gene cluster and revision of peptide stereochemistry.</title>
        <authorList>
            <person name="Miao V."/>
            <person name="Coeffet-Legal M.F."/>
            <person name="Brian P."/>
            <person name="Brost R."/>
            <person name="Penn J."/>
            <person name="Whiting A."/>
            <person name="Martin S."/>
            <person name="Ford R."/>
            <person name="Parr I."/>
            <person name="Bouchard M."/>
            <person name="Silva C.J."/>
            <person name="Wrigley S.K."/>
            <person name="Baltz R.H."/>
        </authorList>
    </citation>
    <scope>NUCLEOTIDE SEQUENCE</scope>
    <source>
        <strain evidence="7">NRRL 11379</strain>
    </source>
</reference>
<dbReference type="EMBL" id="AY787762">
    <property type="protein sequence ID" value="AAX31559.1"/>
    <property type="molecule type" value="Genomic_DNA"/>
</dbReference>
<dbReference type="Gene3D" id="3.40.50.1820">
    <property type="entry name" value="alpha/beta hydrolase"/>
    <property type="match status" value="1"/>
</dbReference>
<dbReference type="InterPro" id="IPR000873">
    <property type="entry name" value="AMP-dep_synth/lig_dom"/>
</dbReference>
<dbReference type="FunFam" id="3.40.50.12780:FF:000012">
    <property type="entry name" value="Non-ribosomal peptide synthetase"/>
    <property type="match status" value="2"/>
</dbReference>
<dbReference type="InterPro" id="IPR020845">
    <property type="entry name" value="AMP-binding_CS"/>
</dbReference>
<keyword evidence="3" id="KW-0596">Phosphopantetheine</keyword>
<dbReference type="SUPFAM" id="SSF47336">
    <property type="entry name" value="ACP-like"/>
    <property type="match status" value="2"/>
</dbReference>
<dbReference type="InterPro" id="IPR029058">
    <property type="entry name" value="AB_hydrolase_fold"/>
</dbReference>
<name>Q50EC8_STRFL</name>
<dbReference type="NCBIfam" id="TIGR01733">
    <property type="entry name" value="AA-adenyl-dom"/>
    <property type="match status" value="2"/>
</dbReference>
<dbReference type="GO" id="GO:0003824">
    <property type="term" value="F:catalytic activity"/>
    <property type="evidence" value="ECO:0007669"/>
    <property type="project" value="InterPro"/>
</dbReference>
<dbReference type="Gene3D" id="3.30.559.30">
    <property type="entry name" value="Nonribosomal peptide synthetase, condensation domain"/>
    <property type="match status" value="2"/>
</dbReference>
<dbReference type="Pfam" id="PF00501">
    <property type="entry name" value="AMP-binding"/>
    <property type="match status" value="2"/>
</dbReference>
<dbReference type="InterPro" id="IPR020802">
    <property type="entry name" value="TesA-like"/>
</dbReference>
<evidence type="ECO:0000256" key="3">
    <source>
        <dbReference type="ARBA" id="ARBA00022450"/>
    </source>
</evidence>
<organism evidence="7">
    <name type="scientific">Streptomyces filamentosus</name>
    <name type="common">Streptomyces roseosporus</name>
    <dbReference type="NCBI Taxonomy" id="67294"/>
    <lineage>
        <taxon>Bacteria</taxon>
        <taxon>Bacillati</taxon>
        <taxon>Actinomycetota</taxon>
        <taxon>Actinomycetes</taxon>
        <taxon>Kitasatosporales</taxon>
        <taxon>Streptomycetaceae</taxon>
        <taxon>Streptomyces</taxon>
    </lineage>
</organism>
<dbReference type="Pfam" id="PF00668">
    <property type="entry name" value="Condensation"/>
    <property type="match status" value="2"/>
</dbReference>
<evidence type="ECO:0000256" key="2">
    <source>
        <dbReference type="ARBA" id="ARBA00006432"/>
    </source>
</evidence>
<dbReference type="SUPFAM" id="SSF52777">
    <property type="entry name" value="CoA-dependent acyltransferases"/>
    <property type="match status" value="4"/>
</dbReference>
<dbReference type="FunFam" id="2.30.38.10:FF:000001">
    <property type="entry name" value="Non-ribosomal peptide synthetase PvdI"/>
    <property type="match status" value="2"/>
</dbReference>
<dbReference type="Gene3D" id="2.30.38.10">
    <property type="entry name" value="Luciferase, Domain 3"/>
    <property type="match status" value="2"/>
</dbReference>
<feature type="domain" description="Carrier" evidence="6">
    <location>
        <begin position="2036"/>
        <end position="2111"/>
    </location>
</feature>
<dbReference type="SUPFAM" id="SSF53474">
    <property type="entry name" value="alpha/beta-Hydrolases"/>
    <property type="match status" value="1"/>
</dbReference>
<sequence>MTQRAMEDILPLTPLQEGLLFHSVYDEQSVDVYTVQVVVDLEGPVDPEALRAAAAALLRRHANLRAAFRYERLQRPVQIIPREVAVPWEHTDVAKLEGAEQKAEIERLLHDQRWRRFDLTAPPLLRFLLVRTGHDRHRFALTFHHILMDGWSMPVLLRELITLYRTGDETALPWVRPYRDYLAWISRRDRDEAGRAWSKALAGVDEATLVAPGADRAAEPPLWTESRLEPDLAATLAARAREFGVTLNTLVQAAWALVLGRLTGRDDVVFGVTVSGRPPELAGVEDMVGLFINTVPLRAELLPHESLRDFTVRLQREQIQLLDHQYERLAVIQRLAGRTELFDTVMVFENYPVAAASSAGADGPAAEPRVADVHVRDAMHYPLGLLVLPGPPLRLRFGHRPSALPAERVTTIRDSLVRALELMADQPDLAVGRADILGEEEKQHLLTGLNDTHRDVPPLTVPGMIEAQAARTPGRPAVHARDGELSYAELNARANRLARHLAAAGVGPEQYVTLLLPLSARMVVAALAVMKTGAAYVPVDPEYPADRIAYMLGDIGPALVLTDSRSAAAMPAGPARVLTLDDDALDTGVRALPEHDLGTDGIAPLPDQPAYVIYTSGSTGRPKGVVILHRSVTGYLLRTIEEYPEAAGKAFVHSPVSFDLTVGALYAPLVSGGCLRLGSFTDDKILDLGEDSPTFMKATPSHLAVLDSLPDEISPTGAITLGGEQLLSETLDPWRARHPGVTVFNVYGPTETTINCAEHRIAPGTTLPPGPVPIGRPLWNTRLYVLDGGLRVVPTGVAGELYVAGAGLARGYLGRPGLTAERFVACPFGAPGERMYRTGDLVRWRTDGTLEFVGRVDDQVKVRGFRIELGEVEATVAATPGVARAIVAVREDRPGDQRLVAYVTPADVDPTGGLPSAVTAHAAARLPAYMVPSAVVVLHEVPLTPNGKINRAALPAPEAVSGAGFRAPGTAREEVLCGLFAEVLGLERVGTADDFFELGGHSLLATRLVSRVRSVLGVELGVRALFDAPTPGRLDRLLGERSGAPVRAPLTARERTGRDPLSYAQQRLWFLHELEGHGATYNIPLALRLTGPLDVTALEAALTDVVARHESLRTLIARDGTGTAWQHILPTGDPRARITLEAVPLHRDELAGRLAEAARHPFDLTAEIPVRATVFRTERDDHTLLVVTHHIASDRWSREPFLRDLSAAYAARRAHSAPELPPLSVQYADYAAWQRDVLGTEDDGTSEMAGQLAHWRGRLAGLPQGLDLPTDRPRRPDVGRRGGRCRLEIPAALHRDIVTLARVTSTTVFMVVQAALAGLLSRLGAGTDIPIGTPIAGRTDEATEHLIGFFVNTLVLRTDVSGDPTFAELLARVRATDLDAYAHQDVPFERLVEVLNPERSLLRHPLFQILLAFQNTEDRSISDRPGTLLPDLQVTEQPLDAGTAKFDLAFAFTERPPEKGEPSGITGIVEYHADLYDEGTVRQIADCFVQFLDAAVHAPGTRVDAVGLLPEHTLHKLLTRSRGTVTGLPPATLPELFEARVAAHPGHIAVEVAGRRPATTTYDALNRRANRLARLLTDRGVRPEQRVAIALPRSADLVTAWLGILKAGAVCVPVDPAYPDDRIAHMAADAAPALLIASAATRDRMLPTGIPVLDLDDPAVTAALAAAPDGNPRGTGLLPAHPAYVIYTSGSTGTPKGVVVTHEGIPALAATQQEALRAGPGDRVLQLVSTSFDASVWDLCSALLSGATLVLAPDADLFGDELAAALTAHRITHVTLPPAALAAVPAGAAPPRLTVTVTGDVCGPQLVDRWAGGERRILNGYGPTEVTVGATYAVCERTGDGAPVPIGAPWPDQRVYVLEHRLRPVPAGCVGEIYVAGAGLARGYLGRPGQTAERFVADPFGAPGERMYRTGDLARRRSDGHLLFEGRADTQVKIRGFRVELAEIEAALASHPGVEDAVVTVYDDGLGDQRLVAYVTGGPGTPSAAALRAHLASRLPRHMVPGDVLTLDALPLTANGKVDRTALPGPGTQTAAPGRAPQSPQERVLCALFADVLGRETVGVDEGFFDLGGHSLLATRLAARVRAALGVEISVRTLFEAPTPALLASACTADAAAYDPFETVLPLRRTGSRPPLFCVHAGMGLSWAYAGLLSHLDADVPVYGLQARRLTAPGGLPGSVEEMAEDYAGEIRRLCPDGPYRLLGWSFGGTVAHAVATRLQQQGHTVELLAVLDAYPVTGARPDAEVDEQRIVADYLAQLGSPVAPERLEGDAWLPEFLEFVRRTDGPARDFDAGRILAMKDVFLNNARLTRRFTPGVFTGDMVFFASARPGSEQAAERVGLWHPHVTGDLDLHLIDCAHEEMTDPAALTRIGPVLAARLGAGT</sequence>
<dbReference type="InterPro" id="IPR023213">
    <property type="entry name" value="CAT-like_dom_sf"/>
</dbReference>
<dbReference type="SMART" id="SM00823">
    <property type="entry name" value="PKS_PP"/>
    <property type="match status" value="2"/>
</dbReference>
<evidence type="ECO:0000313" key="7">
    <source>
        <dbReference type="EMBL" id="AAX31559.1"/>
    </source>
</evidence>
<dbReference type="InterPro" id="IPR020806">
    <property type="entry name" value="PKS_PP-bd"/>
</dbReference>
<comment type="similarity">
    <text evidence="2">Belongs to the ATP-dependent AMP-binding enzyme family.</text>
</comment>
<dbReference type="ESTHER" id="strfl-q50ec8">
    <property type="family name" value="Thioesterase"/>
</dbReference>
<dbReference type="PROSITE" id="PS50075">
    <property type="entry name" value="CARRIER"/>
    <property type="match status" value="2"/>
</dbReference>
<dbReference type="PANTHER" id="PTHR45527">
    <property type="entry name" value="NONRIBOSOMAL PEPTIDE SYNTHETASE"/>
    <property type="match status" value="1"/>
</dbReference>
<dbReference type="GO" id="GO:0044550">
    <property type="term" value="P:secondary metabolite biosynthetic process"/>
    <property type="evidence" value="ECO:0007669"/>
    <property type="project" value="UniProtKB-ARBA"/>
</dbReference>
<feature type="region of interest" description="Disordered" evidence="5">
    <location>
        <begin position="2018"/>
        <end position="2037"/>
    </location>
</feature>
<dbReference type="GO" id="GO:0017000">
    <property type="term" value="P:antibiotic biosynthetic process"/>
    <property type="evidence" value="ECO:0007669"/>
    <property type="project" value="UniProtKB-ARBA"/>
</dbReference>
<protein>
    <submittedName>
        <fullName evidence="7">Peptide synthetase 3</fullName>
    </submittedName>
</protein>
<dbReference type="Gene3D" id="3.40.50.980">
    <property type="match status" value="4"/>
</dbReference>
<dbReference type="CDD" id="cd19540">
    <property type="entry name" value="LCL_NRPS-like"/>
    <property type="match status" value="1"/>
</dbReference>
<accession>Q50EC8</accession>
<dbReference type="GO" id="GO:0005737">
    <property type="term" value="C:cytoplasm"/>
    <property type="evidence" value="ECO:0007669"/>
    <property type="project" value="TreeGrafter"/>
</dbReference>
<gene>
    <name evidence="7" type="primary">dptD</name>
</gene>
<dbReference type="Gene3D" id="3.30.300.30">
    <property type="match status" value="2"/>
</dbReference>
<dbReference type="SMART" id="SM00824">
    <property type="entry name" value="PKS_TE"/>
    <property type="match status" value="1"/>
</dbReference>
<dbReference type="GO" id="GO:0031177">
    <property type="term" value="F:phosphopantetheine binding"/>
    <property type="evidence" value="ECO:0007669"/>
    <property type="project" value="InterPro"/>
</dbReference>